<dbReference type="PANTHER" id="PTHR30336">
    <property type="entry name" value="INNER MEMBRANE PROTEIN, PROBABLE PERMEASE"/>
    <property type="match status" value="1"/>
</dbReference>
<keyword evidence="3" id="KW-1185">Reference proteome</keyword>
<dbReference type="EMBL" id="JBIAPI010000006">
    <property type="protein sequence ID" value="MFF3225675.1"/>
    <property type="molecule type" value="Genomic_DNA"/>
</dbReference>
<organism evidence="2 3">
    <name type="scientific">Nocardia suismassiliense</name>
    <dbReference type="NCBI Taxonomy" id="2077092"/>
    <lineage>
        <taxon>Bacteria</taxon>
        <taxon>Bacillati</taxon>
        <taxon>Actinomycetota</taxon>
        <taxon>Actinomycetes</taxon>
        <taxon>Mycobacteriales</taxon>
        <taxon>Nocardiaceae</taxon>
        <taxon>Nocardia</taxon>
    </lineage>
</organism>
<dbReference type="CDD" id="cd06259">
    <property type="entry name" value="YdcF-like"/>
    <property type="match status" value="1"/>
</dbReference>
<comment type="caution">
    <text evidence="2">The sequence shown here is derived from an EMBL/GenBank/DDBJ whole genome shotgun (WGS) entry which is preliminary data.</text>
</comment>
<evidence type="ECO:0000259" key="1">
    <source>
        <dbReference type="Pfam" id="PF02698"/>
    </source>
</evidence>
<proteinExistence type="predicted"/>
<dbReference type="RefSeq" id="WP_387720319.1">
    <property type="nucleotide sequence ID" value="NZ_JBIAPI010000006.1"/>
</dbReference>
<dbReference type="InterPro" id="IPR051599">
    <property type="entry name" value="Cell_Envelope_Assoc"/>
</dbReference>
<dbReference type="InterPro" id="IPR003848">
    <property type="entry name" value="DUF218"/>
</dbReference>
<gene>
    <name evidence="2" type="ORF">ACFYV7_22965</name>
</gene>
<protein>
    <submittedName>
        <fullName evidence="2">YdcF family protein</fullName>
    </submittedName>
</protein>
<reference evidence="2 3" key="1">
    <citation type="submission" date="2024-10" db="EMBL/GenBank/DDBJ databases">
        <title>The Natural Products Discovery Center: Release of the First 8490 Sequenced Strains for Exploring Actinobacteria Biosynthetic Diversity.</title>
        <authorList>
            <person name="Kalkreuter E."/>
            <person name="Kautsar S.A."/>
            <person name="Yang D."/>
            <person name="Bader C.D."/>
            <person name="Teijaro C.N."/>
            <person name="Fluegel L."/>
            <person name="Davis C.M."/>
            <person name="Simpson J.R."/>
            <person name="Lauterbach L."/>
            <person name="Steele A.D."/>
            <person name="Gui C."/>
            <person name="Meng S."/>
            <person name="Li G."/>
            <person name="Viehrig K."/>
            <person name="Ye F."/>
            <person name="Su P."/>
            <person name="Kiefer A.F."/>
            <person name="Nichols A."/>
            <person name="Cepeda A.J."/>
            <person name="Yan W."/>
            <person name="Fan B."/>
            <person name="Jiang Y."/>
            <person name="Adhikari A."/>
            <person name="Zheng C.-J."/>
            <person name="Schuster L."/>
            <person name="Cowan T.M."/>
            <person name="Smanski M.J."/>
            <person name="Chevrette M.G."/>
            <person name="De Carvalho L.P.S."/>
            <person name="Shen B."/>
        </authorList>
    </citation>
    <scope>NUCLEOTIDE SEQUENCE [LARGE SCALE GENOMIC DNA]</scope>
    <source>
        <strain evidence="2 3">NPDC003040</strain>
    </source>
</reference>
<dbReference type="PANTHER" id="PTHR30336:SF20">
    <property type="entry name" value="DUF218 DOMAIN-CONTAINING PROTEIN"/>
    <property type="match status" value="1"/>
</dbReference>
<sequence>MRKRTWLSIGGGLVLAILWGEWENWRATRRVVGSVAGDSEAVVVLGYRDAGTRANLMNRWRVRAGLRSIDPAVTRTRLVLCGGACAGPHTEAALMARYATERGGYRGEVVLEESSRSTWENIAFAIPYLEDVERIKIVSLPFHAEKARRYLRKQRPDLAGRLVHGSEYRFGDLLPFTPLLAVYGRLKDARDVP</sequence>
<dbReference type="InterPro" id="IPR014729">
    <property type="entry name" value="Rossmann-like_a/b/a_fold"/>
</dbReference>
<dbReference type="Proteomes" id="UP001601948">
    <property type="component" value="Unassembled WGS sequence"/>
</dbReference>
<dbReference type="Gene3D" id="3.40.50.620">
    <property type="entry name" value="HUPs"/>
    <property type="match status" value="1"/>
</dbReference>
<name>A0ABW6QWN6_9NOCA</name>
<evidence type="ECO:0000313" key="3">
    <source>
        <dbReference type="Proteomes" id="UP001601948"/>
    </source>
</evidence>
<accession>A0ABW6QWN6</accession>
<evidence type="ECO:0000313" key="2">
    <source>
        <dbReference type="EMBL" id="MFF3225675.1"/>
    </source>
</evidence>
<feature type="domain" description="DUF218" evidence="1">
    <location>
        <begin position="40"/>
        <end position="155"/>
    </location>
</feature>
<dbReference type="Pfam" id="PF02698">
    <property type="entry name" value="DUF218"/>
    <property type="match status" value="1"/>
</dbReference>